<dbReference type="Pfam" id="PF22636">
    <property type="entry name" value="FlK"/>
    <property type="match status" value="1"/>
</dbReference>
<keyword evidence="5" id="KW-1185">Reference proteome</keyword>
<reference evidence="4 5" key="1">
    <citation type="submission" date="2020-08" db="EMBL/GenBank/DDBJ databases">
        <title>Sequencing the genomes of 1000 actinobacteria strains.</title>
        <authorList>
            <person name="Klenk H.-P."/>
        </authorList>
    </citation>
    <scope>NUCLEOTIDE SEQUENCE [LARGE SCALE GENOMIC DNA]</scope>
    <source>
        <strain evidence="4 5">DSM 46659</strain>
    </source>
</reference>
<organism evidence="4 5">
    <name type="scientific">Nocardiopsis mwathae</name>
    <dbReference type="NCBI Taxonomy" id="1472723"/>
    <lineage>
        <taxon>Bacteria</taxon>
        <taxon>Bacillati</taxon>
        <taxon>Actinomycetota</taxon>
        <taxon>Actinomycetes</taxon>
        <taxon>Streptosporangiales</taxon>
        <taxon>Nocardiopsidaceae</taxon>
        <taxon>Nocardiopsis</taxon>
    </lineage>
</organism>
<dbReference type="PANTHER" id="PTHR36934">
    <property type="entry name" value="BLR0278 PROTEIN"/>
    <property type="match status" value="1"/>
</dbReference>
<dbReference type="RefSeq" id="WP_184076468.1">
    <property type="nucleotide sequence ID" value="NZ_JACHDS010000001.1"/>
</dbReference>
<proteinExistence type="predicted"/>
<dbReference type="AlphaFoldDB" id="A0A7W9YJA5"/>
<gene>
    <name evidence="4" type="ORF">HNR23_003273</name>
</gene>
<feature type="binding site" evidence="2">
    <location>
        <position position="112"/>
    </location>
    <ligand>
        <name>substrate</name>
    </ligand>
</feature>
<dbReference type="PANTHER" id="PTHR36934:SF1">
    <property type="entry name" value="THIOESTERASE DOMAIN-CONTAINING PROTEIN"/>
    <property type="match status" value="1"/>
</dbReference>
<feature type="domain" description="Fluoroacetyl-CoA-specific thioesterase-like" evidence="3">
    <location>
        <begin position="15"/>
        <end position="118"/>
    </location>
</feature>
<dbReference type="InterPro" id="IPR029069">
    <property type="entry name" value="HotDog_dom_sf"/>
</dbReference>
<evidence type="ECO:0000313" key="5">
    <source>
        <dbReference type="Proteomes" id="UP000546642"/>
    </source>
</evidence>
<accession>A0A7W9YJA5</accession>
<comment type="caution">
    <text evidence="4">The sequence shown here is derived from an EMBL/GenBank/DDBJ whole genome shotgun (WGS) entry which is preliminary data.</text>
</comment>
<feature type="binding site" evidence="2">
    <location>
        <position position="61"/>
    </location>
    <ligand>
        <name>CoA</name>
        <dbReference type="ChEBI" id="CHEBI:57287"/>
    </ligand>
</feature>
<feature type="active site" evidence="1">
    <location>
        <position position="42"/>
    </location>
</feature>
<evidence type="ECO:0000313" key="4">
    <source>
        <dbReference type="EMBL" id="MBB6173213.1"/>
    </source>
</evidence>
<feature type="active site" evidence="1">
    <location>
        <position position="34"/>
    </location>
</feature>
<evidence type="ECO:0000259" key="3">
    <source>
        <dbReference type="Pfam" id="PF22636"/>
    </source>
</evidence>
<dbReference type="Gene3D" id="3.10.129.10">
    <property type="entry name" value="Hotdog Thioesterase"/>
    <property type="match status" value="1"/>
</dbReference>
<name>A0A7W9YJA5_9ACTN</name>
<dbReference type="SUPFAM" id="SSF54637">
    <property type="entry name" value="Thioesterase/thiol ester dehydrase-isomerase"/>
    <property type="match status" value="1"/>
</dbReference>
<dbReference type="PIRSF" id="PIRSF014972">
    <property type="entry name" value="FlK"/>
    <property type="match status" value="1"/>
</dbReference>
<protein>
    <submittedName>
        <fullName evidence="4">Putative thioesterase</fullName>
    </submittedName>
</protein>
<feature type="active site" evidence="1">
    <location>
        <position position="68"/>
    </location>
</feature>
<evidence type="ECO:0000256" key="1">
    <source>
        <dbReference type="PIRSR" id="PIRSR014972-1"/>
    </source>
</evidence>
<dbReference type="Proteomes" id="UP000546642">
    <property type="component" value="Unassembled WGS sequence"/>
</dbReference>
<feature type="binding site" evidence="2">
    <location>
        <position position="61"/>
    </location>
    <ligand>
        <name>substrate</name>
    </ligand>
</feature>
<evidence type="ECO:0000256" key="2">
    <source>
        <dbReference type="PIRSR" id="PIRSR014972-2"/>
    </source>
</evidence>
<dbReference type="InterPro" id="IPR025540">
    <property type="entry name" value="FlK"/>
</dbReference>
<dbReference type="InterPro" id="IPR054485">
    <property type="entry name" value="FlK-like_dom"/>
</dbReference>
<dbReference type="EMBL" id="JACHDS010000001">
    <property type="protein sequence ID" value="MBB6173213.1"/>
    <property type="molecule type" value="Genomic_DNA"/>
</dbReference>
<sequence>MTISEGLRGTAVLAVSDNDTAIALRSGDVPVLGTPRVLALAEEATVDALSGHLDEGQTSVGTNVALSHTAPTAVGTQVQATALLVAVDGKRLVFDVTVVRDVHPIAKGTVSRAIVNRERFLAAVQEQRPDVTN</sequence>